<dbReference type="GO" id="GO:0004503">
    <property type="term" value="F:tyrosinase activity"/>
    <property type="evidence" value="ECO:0007669"/>
    <property type="project" value="UniProtKB-EC"/>
</dbReference>
<evidence type="ECO:0000256" key="7">
    <source>
        <dbReference type="ARBA" id="ARBA00023008"/>
    </source>
</evidence>
<dbReference type="InterPro" id="IPR050316">
    <property type="entry name" value="Tyrosinase/Hemocyanin"/>
</dbReference>
<evidence type="ECO:0000313" key="17">
    <source>
        <dbReference type="Proteomes" id="UP001163046"/>
    </source>
</evidence>
<dbReference type="PANTHER" id="PTHR11474">
    <property type="entry name" value="TYROSINASE FAMILY MEMBER"/>
    <property type="match status" value="1"/>
</dbReference>
<organism evidence="16 17">
    <name type="scientific">Desmophyllum pertusum</name>
    <dbReference type="NCBI Taxonomy" id="174260"/>
    <lineage>
        <taxon>Eukaryota</taxon>
        <taxon>Metazoa</taxon>
        <taxon>Cnidaria</taxon>
        <taxon>Anthozoa</taxon>
        <taxon>Hexacorallia</taxon>
        <taxon>Scleractinia</taxon>
        <taxon>Caryophylliina</taxon>
        <taxon>Caryophylliidae</taxon>
        <taxon>Desmophyllum</taxon>
    </lineage>
</organism>
<evidence type="ECO:0000256" key="12">
    <source>
        <dbReference type="ARBA" id="ARBA00042251"/>
    </source>
</evidence>
<evidence type="ECO:0000256" key="13">
    <source>
        <dbReference type="ARBA" id="ARBA00046288"/>
    </source>
</evidence>
<dbReference type="Pfam" id="PF00264">
    <property type="entry name" value="Tyrosinase"/>
    <property type="match status" value="1"/>
</dbReference>
<dbReference type="InterPro" id="IPR002227">
    <property type="entry name" value="Tyrosinase_Cu-bd"/>
</dbReference>
<evidence type="ECO:0000256" key="14">
    <source>
        <dbReference type="SAM" id="SignalP"/>
    </source>
</evidence>
<evidence type="ECO:0000256" key="8">
    <source>
        <dbReference type="ARBA" id="ARBA00023033"/>
    </source>
</evidence>
<feature type="domain" description="Tyrosinase copper-binding" evidence="15">
    <location>
        <begin position="213"/>
        <end position="230"/>
    </location>
</feature>
<evidence type="ECO:0000256" key="4">
    <source>
        <dbReference type="ARBA" id="ARBA00022723"/>
    </source>
</evidence>
<keyword evidence="3" id="KW-0812">Transmembrane</keyword>
<comment type="caution">
    <text evidence="16">The sequence shown here is derived from an EMBL/GenBank/DDBJ whole genome shotgun (WGS) entry which is preliminary data.</text>
</comment>
<dbReference type="Gene3D" id="1.10.1280.10">
    <property type="entry name" value="Di-copper center containing domain from catechol oxidase"/>
    <property type="match status" value="1"/>
</dbReference>
<dbReference type="PROSITE" id="PS00497">
    <property type="entry name" value="TYROSINASE_1"/>
    <property type="match status" value="1"/>
</dbReference>
<comment type="cofactor">
    <cofactor evidence="1">
        <name>Cu(2+)</name>
        <dbReference type="ChEBI" id="CHEBI:29036"/>
    </cofactor>
</comment>
<keyword evidence="9" id="KW-0472">Membrane</keyword>
<gene>
    <name evidence="16" type="ORF">OS493_020272</name>
</gene>
<keyword evidence="10" id="KW-0325">Glycoprotein</keyword>
<dbReference type="GO" id="GO:0046872">
    <property type="term" value="F:metal ion binding"/>
    <property type="evidence" value="ECO:0007669"/>
    <property type="project" value="UniProtKB-KW"/>
</dbReference>
<evidence type="ECO:0000256" key="6">
    <source>
        <dbReference type="ARBA" id="ARBA00023002"/>
    </source>
</evidence>
<evidence type="ECO:0000256" key="3">
    <source>
        <dbReference type="ARBA" id="ARBA00022692"/>
    </source>
</evidence>
<keyword evidence="6" id="KW-0560">Oxidoreductase</keyword>
<keyword evidence="17" id="KW-1185">Reference proteome</keyword>
<feature type="chain" id="PRO_5040951972" description="Tyrosinase" evidence="14">
    <location>
        <begin position="22"/>
        <end position="354"/>
    </location>
</feature>
<proteinExistence type="predicted"/>
<dbReference type="GO" id="GO:0042438">
    <property type="term" value="P:melanin biosynthetic process"/>
    <property type="evidence" value="ECO:0007669"/>
    <property type="project" value="TreeGrafter"/>
</dbReference>
<evidence type="ECO:0000256" key="11">
    <source>
        <dbReference type="ARBA" id="ARBA00039304"/>
    </source>
</evidence>
<reference evidence="16" key="1">
    <citation type="submission" date="2023-01" db="EMBL/GenBank/DDBJ databases">
        <title>Genome assembly of the deep-sea coral Lophelia pertusa.</title>
        <authorList>
            <person name="Herrera S."/>
            <person name="Cordes E."/>
        </authorList>
    </citation>
    <scope>NUCLEOTIDE SEQUENCE</scope>
    <source>
        <strain evidence="16">USNM1676648</strain>
        <tissue evidence="16">Polyp</tissue>
    </source>
</reference>
<evidence type="ECO:0000256" key="10">
    <source>
        <dbReference type="ARBA" id="ARBA00023180"/>
    </source>
</evidence>
<evidence type="ECO:0000259" key="15">
    <source>
        <dbReference type="PROSITE" id="PS00497"/>
    </source>
</evidence>
<comment type="subcellular location">
    <subcellularLocation>
        <location evidence="13">Endomembrane system</location>
        <topology evidence="13">Single-pass type I membrane protein</topology>
    </subcellularLocation>
</comment>
<evidence type="ECO:0000256" key="9">
    <source>
        <dbReference type="ARBA" id="ARBA00023136"/>
    </source>
</evidence>
<dbReference type="CDD" id="cd00055">
    <property type="entry name" value="EGF_Lam"/>
    <property type="match status" value="1"/>
</dbReference>
<dbReference type="GO" id="GO:0043473">
    <property type="term" value="P:pigmentation"/>
    <property type="evidence" value="ECO:0007669"/>
    <property type="project" value="TreeGrafter"/>
</dbReference>
<dbReference type="InterPro" id="IPR008922">
    <property type="entry name" value="Di-copper_centre_dom_sf"/>
</dbReference>
<dbReference type="InterPro" id="IPR002049">
    <property type="entry name" value="LE_dom"/>
</dbReference>
<name>A0A9W9ZN23_9CNID</name>
<evidence type="ECO:0000313" key="16">
    <source>
        <dbReference type="EMBL" id="KAJ7384691.1"/>
    </source>
</evidence>
<evidence type="ECO:0000256" key="5">
    <source>
        <dbReference type="ARBA" id="ARBA00022729"/>
    </source>
</evidence>
<dbReference type="OrthoDB" id="6132182at2759"/>
<accession>A0A9W9ZN23</accession>
<dbReference type="Proteomes" id="UP001163046">
    <property type="component" value="Unassembled WGS sequence"/>
</dbReference>
<keyword evidence="4" id="KW-0479">Metal-binding</keyword>
<evidence type="ECO:0000256" key="1">
    <source>
        <dbReference type="ARBA" id="ARBA00001973"/>
    </source>
</evidence>
<feature type="signal peptide" evidence="14">
    <location>
        <begin position="1"/>
        <end position="21"/>
    </location>
</feature>
<dbReference type="SUPFAM" id="SSF48056">
    <property type="entry name" value="Di-copper centre-containing domain"/>
    <property type="match status" value="1"/>
</dbReference>
<dbReference type="GO" id="GO:0012505">
    <property type="term" value="C:endomembrane system"/>
    <property type="evidence" value="ECO:0007669"/>
    <property type="project" value="UniProtKB-SubCell"/>
</dbReference>
<dbReference type="PANTHER" id="PTHR11474:SF124">
    <property type="entry name" value="TYROSINASE"/>
    <property type="match status" value="1"/>
</dbReference>
<keyword evidence="5 14" id="KW-0732">Signal</keyword>
<evidence type="ECO:0000256" key="2">
    <source>
        <dbReference type="ARBA" id="ARBA00011906"/>
    </source>
</evidence>
<dbReference type="EC" id="1.14.18.1" evidence="2"/>
<keyword evidence="8" id="KW-0503">Monooxygenase</keyword>
<keyword evidence="7" id="KW-0186">Copper</keyword>
<sequence>MSCVLVGCFLLATVAIIPVQSQFPNACVNIDSLKNRECCPVPNGFTEPCGTDGERGDCKDITVRQWSATYDHYNMKHQLDDRYDWPRGVFKRSCKCRSNYAGHDCSKCKYGYHGNECKQKKVLTRKNFAKMSSEEQHTFMRYMNMSRYVQSDYSVSTAFYQDINETIHNGDDPRRSFRNVSIHELFVWLHYYTTDRKTVLPDKTVLPRMDFGHAAQGFPTWHRLYLLSWERALQEMVGDEDYTIPFWDWTENSDKCEICTEELLGNTSANGDVVGKYFDDWNTICYAPGRNVTANDTKLCDPNVKTGKLKRAYGKPKSPNGVIVTFPTKKEVEFALRFETYDLPPFGLGSSCSF</sequence>
<dbReference type="AlphaFoldDB" id="A0A9W9ZN23"/>
<protein>
    <recommendedName>
        <fullName evidence="11">Tyrosinase</fullName>
        <ecNumber evidence="2">1.14.18.1</ecNumber>
    </recommendedName>
    <alternativeName>
        <fullName evidence="12">Monophenol monooxygenase</fullName>
    </alternativeName>
</protein>
<dbReference type="EMBL" id="MU825885">
    <property type="protein sequence ID" value="KAJ7384691.1"/>
    <property type="molecule type" value="Genomic_DNA"/>
</dbReference>